<comment type="caution">
    <text evidence="2">The sequence shown here is derived from an EMBL/GenBank/DDBJ whole genome shotgun (WGS) entry which is preliminary data.</text>
</comment>
<name>A0A1V6Z710_PENNA</name>
<proteinExistence type="predicted"/>
<keyword evidence="1" id="KW-0812">Transmembrane</keyword>
<keyword evidence="1" id="KW-1133">Transmembrane helix</keyword>
<protein>
    <submittedName>
        <fullName evidence="2">Uncharacterized protein</fullName>
    </submittedName>
</protein>
<feature type="transmembrane region" description="Helical" evidence="1">
    <location>
        <begin position="60"/>
        <end position="79"/>
    </location>
</feature>
<dbReference type="AlphaFoldDB" id="A0A1V6Z710"/>
<gene>
    <name evidence="2" type="ORF">PENNAL_c0002G06694</name>
</gene>
<dbReference type="EMBL" id="MOOB01000002">
    <property type="protein sequence ID" value="OQE95440.1"/>
    <property type="molecule type" value="Genomic_DNA"/>
</dbReference>
<dbReference type="Proteomes" id="UP000191691">
    <property type="component" value="Unassembled WGS sequence"/>
</dbReference>
<organism evidence="2 3">
    <name type="scientific">Penicillium nalgiovense</name>
    <dbReference type="NCBI Taxonomy" id="60175"/>
    <lineage>
        <taxon>Eukaryota</taxon>
        <taxon>Fungi</taxon>
        <taxon>Dikarya</taxon>
        <taxon>Ascomycota</taxon>
        <taxon>Pezizomycotina</taxon>
        <taxon>Eurotiomycetes</taxon>
        <taxon>Eurotiomycetidae</taxon>
        <taxon>Eurotiales</taxon>
        <taxon>Aspergillaceae</taxon>
        <taxon>Penicillium</taxon>
    </lineage>
</organism>
<keyword evidence="3" id="KW-1185">Reference proteome</keyword>
<keyword evidence="1" id="KW-0472">Membrane</keyword>
<dbReference type="STRING" id="60175.A0A1V6Z710"/>
<evidence type="ECO:0000313" key="3">
    <source>
        <dbReference type="Proteomes" id="UP000191691"/>
    </source>
</evidence>
<sequence length="137" mass="15324">MNSPPVDPEAIAPVAADASAGAVDMQLLAQIGYKQELRRQHSTPQGFAIAFSIMASNMNYTIVINGFVWLGCMAYHFIFTRRRYIGPKMTVDGCDSQTILLSLRFLMGFLLMNRDLSIMRKNDAFSLEPTLVVYPLQ</sequence>
<accession>A0A1V6Z710</accession>
<evidence type="ECO:0000313" key="2">
    <source>
        <dbReference type="EMBL" id="OQE95440.1"/>
    </source>
</evidence>
<reference evidence="3" key="1">
    <citation type="journal article" date="2017" name="Nat. Microbiol.">
        <title>Global analysis of biosynthetic gene clusters reveals vast potential of secondary metabolite production in Penicillium species.</title>
        <authorList>
            <person name="Nielsen J.C."/>
            <person name="Grijseels S."/>
            <person name="Prigent S."/>
            <person name="Ji B."/>
            <person name="Dainat J."/>
            <person name="Nielsen K.F."/>
            <person name="Frisvad J.C."/>
            <person name="Workman M."/>
            <person name="Nielsen J."/>
        </authorList>
    </citation>
    <scope>NUCLEOTIDE SEQUENCE [LARGE SCALE GENOMIC DNA]</scope>
    <source>
        <strain evidence="3">IBT 13039</strain>
    </source>
</reference>
<evidence type="ECO:0000256" key="1">
    <source>
        <dbReference type="SAM" id="Phobius"/>
    </source>
</evidence>